<keyword evidence="5" id="KW-0269">Exonuclease</keyword>
<dbReference type="OMA" id="HADYIPE"/>
<dbReference type="GO" id="GO:0005634">
    <property type="term" value="C:nucleus"/>
    <property type="evidence" value="ECO:0007669"/>
    <property type="project" value="UniProtKB-SubCell"/>
</dbReference>
<evidence type="ECO:0000256" key="10">
    <source>
        <dbReference type="ARBA" id="ARBA00042761"/>
    </source>
</evidence>
<evidence type="ECO:0000313" key="13">
    <source>
        <dbReference type="Ensembl" id="ENSCINP00000030264.1"/>
    </source>
</evidence>
<evidence type="ECO:0000256" key="3">
    <source>
        <dbReference type="ARBA" id="ARBA00022723"/>
    </source>
</evidence>
<dbReference type="EMBL" id="EAAA01001620">
    <property type="status" value="NOT_ANNOTATED_CDS"/>
    <property type="molecule type" value="Genomic_DNA"/>
</dbReference>
<keyword evidence="6" id="KW-0460">Magnesium</keyword>
<keyword evidence="3" id="KW-0479">Metal-binding</keyword>
<dbReference type="EMBL" id="EAAA01001621">
    <property type="status" value="NOT_ANNOTATED_CDS"/>
    <property type="molecule type" value="Genomic_DNA"/>
</dbReference>
<dbReference type="InterPro" id="IPR012337">
    <property type="entry name" value="RNaseH-like_sf"/>
</dbReference>
<evidence type="ECO:0000256" key="5">
    <source>
        <dbReference type="ARBA" id="ARBA00022839"/>
    </source>
</evidence>
<reference evidence="13" key="4">
    <citation type="submission" date="2025-09" db="UniProtKB">
        <authorList>
            <consortium name="Ensembl"/>
        </authorList>
    </citation>
    <scope>IDENTIFICATION</scope>
</reference>
<comment type="function">
    <text evidence="11">Has exonuclease activity on both single-stranded and duplex templates bearing overhangs, but not blunt ended duplex DNA, and cleaves in a 3'-5' direction. Essential for the formation of DNA replication focal centers. Has an important role in maintaining genome stability.</text>
</comment>
<dbReference type="AlphaFoldDB" id="H2XKT2"/>
<feature type="domain" description="3'-5' exonuclease" evidence="12">
    <location>
        <begin position="6"/>
        <end position="117"/>
    </location>
</feature>
<evidence type="ECO:0000256" key="11">
    <source>
        <dbReference type="ARBA" id="ARBA00045901"/>
    </source>
</evidence>
<dbReference type="PANTHER" id="PTHR13620:SF109">
    <property type="entry name" value="3'-5' EXONUCLEASE"/>
    <property type="match status" value="1"/>
</dbReference>
<protein>
    <recommendedName>
        <fullName evidence="9">3'-5' exonuclease</fullName>
    </recommendedName>
    <alternativeName>
        <fullName evidence="10">Werner Syndrome-like exonuclease</fullName>
    </alternativeName>
</protein>
<dbReference type="STRING" id="7719.ENSCINP00000030264"/>
<dbReference type="FunFam" id="3.30.420.10:FF:000492">
    <property type="match status" value="1"/>
</dbReference>
<reference evidence="14" key="1">
    <citation type="journal article" date="2002" name="Science">
        <title>The draft genome of Ciona intestinalis: insights into chordate and vertebrate origins.</title>
        <authorList>
            <person name="Dehal P."/>
            <person name="Satou Y."/>
            <person name="Campbell R.K."/>
            <person name="Chapman J."/>
            <person name="Degnan B."/>
            <person name="De Tomaso A."/>
            <person name="Davidson B."/>
            <person name="Di Gregorio A."/>
            <person name="Gelpke M."/>
            <person name="Goodstein D.M."/>
            <person name="Harafuji N."/>
            <person name="Hastings K.E."/>
            <person name="Ho I."/>
            <person name="Hotta K."/>
            <person name="Huang W."/>
            <person name="Kawashima T."/>
            <person name="Lemaire P."/>
            <person name="Martinez D."/>
            <person name="Meinertzhagen I.A."/>
            <person name="Necula S."/>
            <person name="Nonaka M."/>
            <person name="Putnam N."/>
            <person name="Rash S."/>
            <person name="Saiga H."/>
            <person name="Satake M."/>
            <person name="Terry A."/>
            <person name="Yamada L."/>
            <person name="Wang H.G."/>
            <person name="Awazu S."/>
            <person name="Azumi K."/>
            <person name="Boore J."/>
            <person name="Branno M."/>
            <person name="Chin-Bow S."/>
            <person name="DeSantis R."/>
            <person name="Doyle S."/>
            <person name="Francino P."/>
            <person name="Keys D.N."/>
            <person name="Haga S."/>
            <person name="Hayashi H."/>
            <person name="Hino K."/>
            <person name="Imai K.S."/>
            <person name="Inaba K."/>
            <person name="Kano S."/>
            <person name="Kobayashi K."/>
            <person name="Kobayashi M."/>
            <person name="Lee B.I."/>
            <person name="Makabe K.W."/>
            <person name="Manohar C."/>
            <person name="Matassi G."/>
            <person name="Medina M."/>
            <person name="Mochizuki Y."/>
            <person name="Mount S."/>
            <person name="Morishita T."/>
            <person name="Miura S."/>
            <person name="Nakayama A."/>
            <person name="Nishizaka S."/>
            <person name="Nomoto H."/>
            <person name="Ohta F."/>
            <person name="Oishi K."/>
            <person name="Rigoutsos I."/>
            <person name="Sano M."/>
            <person name="Sasaki A."/>
            <person name="Sasakura Y."/>
            <person name="Shoguchi E."/>
            <person name="Shin-i T."/>
            <person name="Spagnuolo A."/>
            <person name="Stainier D."/>
            <person name="Suzuki M.M."/>
            <person name="Tassy O."/>
            <person name="Takatori N."/>
            <person name="Tokuoka M."/>
            <person name="Yagi K."/>
            <person name="Yoshizaki F."/>
            <person name="Wada S."/>
            <person name="Zhang C."/>
            <person name="Hyatt P.D."/>
            <person name="Larimer F."/>
            <person name="Detter C."/>
            <person name="Doggett N."/>
            <person name="Glavina T."/>
            <person name="Hawkins T."/>
            <person name="Richardson P."/>
            <person name="Lucas S."/>
            <person name="Kohara Y."/>
            <person name="Levine M."/>
            <person name="Satoh N."/>
            <person name="Rokhsar D.S."/>
        </authorList>
    </citation>
    <scope>NUCLEOTIDE SEQUENCE [LARGE SCALE GENOMIC DNA]</scope>
</reference>
<evidence type="ECO:0000256" key="9">
    <source>
        <dbReference type="ARBA" id="ARBA00040531"/>
    </source>
</evidence>
<dbReference type="GO" id="GO:0046872">
    <property type="term" value="F:metal ion binding"/>
    <property type="evidence" value="ECO:0007669"/>
    <property type="project" value="UniProtKB-KW"/>
</dbReference>
<dbReference type="InterPro" id="IPR036397">
    <property type="entry name" value="RNaseH_sf"/>
</dbReference>
<evidence type="ECO:0000256" key="6">
    <source>
        <dbReference type="ARBA" id="ARBA00022842"/>
    </source>
</evidence>
<dbReference type="SUPFAM" id="SSF53098">
    <property type="entry name" value="Ribonuclease H-like"/>
    <property type="match status" value="1"/>
</dbReference>
<accession>H2XKT2</accession>
<dbReference type="InParanoid" id="H2XKT2"/>
<evidence type="ECO:0000256" key="4">
    <source>
        <dbReference type="ARBA" id="ARBA00022801"/>
    </source>
</evidence>
<dbReference type="Pfam" id="PF01612">
    <property type="entry name" value="DNA_pol_A_exo1"/>
    <property type="match status" value="1"/>
</dbReference>
<evidence type="ECO:0000313" key="14">
    <source>
        <dbReference type="Proteomes" id="UP000008144"/>
    </source>
</evidence>
<dbReference type="PANTHER" id="PTHR13620">
    <property type="entry name" value="3-5 EXONUCLEASE"/>
    <property type="match status" value="1"/>
</dbReference>
<dbReference type="Ensembl" id="ENSCINT00000031745.1">
    <property type="protein sequence ID" value="ENSCINP00000030264.1"/>
    <property type="gene ID" value="ENSCING00000022002.1"/>
</dbReference>
<dbReference type="Gene3D" id="3.30.420.10">
    <property type="entry name" value="Ribonuclease H-like superfamily/Ribonuclease H"/>
    <property type="match status" value="1"/>
</dbReference>
<keyword evidence="7" id="KW-0539">Nucleus</keyword>
<dbReference type="GO" id="GO:0008408">
    <property type="term" value="F:3'-5' exonuclease activity"/>
    <property type="evidence" value="ECO:0007669"/>
    <property type="project" value="InterPro"/>
</dbReference>
<comment type="similarity">
    <text evidence="8">Belongs to the WRNexo family.</text>
</comment>
<keyword evidence="4" id="KW-0378">Hydrolase</keyword>
<dbReference type="InterPro" id="IPR051132">
    <property type="entry name" value="3-5_Exonuclease_domain"/>
</dbReference>
<keyword evidence="14" id="KW-1185">Reference proteome</keyword>
<dbReference type="GO" id="GO:0003676">
    <property type="term" value="F:nucleic acid binding"/>
    <property type="evidence" value="ECO:0007669"/>
    <property type="project" value="InterPro"/>
</dbReference>
<organism evidence="13 14">
    <name type="scientific">Ciona intestinalis</name>
    <name type="common">Transparent sea squirt</name>
    <name type="synonym">Ascidia intestinalis</name>
    <dbReference type="NCBI Taxonomy" id="7719"/>
    <lineage>
        <taxon>Eukaryota</taxon>
        <taxon>Metazoa</taxon>
        <taxon>Chordata</taxon>
        <taxon>Tunicata</taxon>
        <taxon>Ascidiacea</taxon>
        <taxon>Phlebobranchia</taxon>
        <taxon>Cionidae</taxon>
        <taxon>Ciona</taxon>
    </lineage>
</organism>
<proteinExistence type="inferred from homology"/>
<sequence>MGMIPSPLKKLIESTEIKKTGVNVIGDMWKLHRDFNIFPDHSLMSQSYIELSHFASSTINSSQGWSLQRLCQYFLKSDLSKEKNIRSGDWATFPLSEDQLYYAALDAYASLLVYESILSWKPASAQFF</sequence>
<keyword evidence="2" id="KW-0540">Nuclease</keyword>
<reference evidence="13" key="3">
    <citation type="submission" date="2025-08" db="UniProtKB">
        <authorList>
            <consortium name="Ensembl"/>
        </authorList>
    </citation>
    <scope>IDENTIFICATION</scope>
</reference>
<evidence type="ECO:0000256" key="2">
    <source>
        <dbReference type="ARBA" id="ARBA00022722"/>
    </source>
</evidence>
<dbReference type="Proteomes" id="UP000008144">
    <property type="component" value="Chromosome 3"/>
</dbReference>
<dbReference type="GO" id="GO:0006139">
    <property type="term" value="P:nucleobase-containing compound metabolic process"/>
    <property type="evidence" value="ECO:0007669"/>
    <property type="project" value="InterPro"/>
</dbReference>
<evidence type="ECO:0000259" key="12">
    <source>
        <dbReference type="Pfam" id="PF01612"/>
    </source>
</evidence>
<dbReference type="CDD" id="cd06141">
    <property type="entry name" value="WRN_exo"/>
    <property type="match status" value="1"/>
</dbReference>
<dbReference type="InterPro" id="IPR002562">
    <property type="entry name" value="3'-5'_exonuclease_dom"/>
</dbReference>
<name>H2XKT2_CIOIN</name>
<comment type="subcellular location">
    <subcellularLocation>
        <location evidence="1">Nucleus</location>
    </subcellularLocation>
</comment>
<reference evidence="13" key="2">
    <citation type="journal article" date="2008" name="Genome Biol.">
        <title>Improved genome assembly and evidence-based global gene model set for the chordate Ciona intestinalis: new insight into intron and operon populations.</title>
        <authorList>
            <person name="Satou Y."/>
            <person name="Mineta K."/>
            <person name="Ogasawara M."/>
            <person name="Sasakura Y."/>
            <person name="Shoguchi E."/>
            <person name="Ueno K."/>
            <person name="Yamada L."/>
            <person name="Matsumoto J."/>
            <person name="Wasserscheid J."/>
            <person name="Dewar K."/>
            <person name="Wiley G.B."/>
            <person name="Macmil S.L."/>
            <person name="Roe B.A."/>
            <person name="Zeller R.W."/>
            <person name="Hastings K.E."/>
            <person name="Lemaire P."/>
            <person name="Lindquist E."/>
            <person name="Endo T."/>
            <person name="Hotta K."/>
            <person name="Inaba K."/>
        </authorList>
    </citation>
    <scope>NUCLEOTIDE SEQUENCE [LARGE SCALE GENOMIC DNA]</scope>
    <source>
        <strain evidence="13">wild type</strain>
    </source>
</reference>
<evidence type="ECO:0000256" key="8">
    <source>
        <dbReference type="ARBA" id="ARBA00037949"/>
    </source>
</evidence>
<evidence type="ECO:0000256" key="7">
    <source>
        <dbReference type="ARBA" id="ARBA00023242"/>
    </source>
</evidence>
<evidence type="ECO:0000256" key="1">
    <source>
        <dbReference type="ARBA" id="ARBA00004123"/>
    </source>
</evidence>
<dbReference type="HOGENOM" id="CLU_1958788_0_0_1"/>